<protein>
    <submittedName>
        <fullName evidence="2">Uncharacterized protein</fullName>
    </submittedName>
</protein>
<dbReference type="OrthoDB" id="10482703at2759"/>
<feature type="region of interest" description="Disordered" evidence="1">
    <location>
        <begin position="192"/>
        <end position="246"/>
    </location>
</feature>
<accession>A0A9W8MH17</accession>
<dbReference type="AlphaFoldDB" id="A0A9W8MH17"/>
<gene>
    <name evidence="2" type="ORF">H1R20_g8378</name>
</gene>
<reference evidence="2" key="1">
    <citation type="submission" date="2022-06" db="EMBL/GenBank/DDBJ databases">
        <title>Genome Sequence of Candolleomyces eurysporus.</title>
        <authorList>
            <person name="Buettner E."/>
        </authorList>
    </citation>
    <scope>NUCLEOTIDE SEQUENCE</scope>
    <source>
        <strain evidence="2">VTCC 930004</strain>
    </source>
</reference>
<proteinExistence type="predicted"/>
<evidence type="ECO:0000256" key="1">
    <source>
        <dbReference type="SAM" id="MobiDB-lite"/>
    </source>
</evidence>
<organism evidence="2 3">
    <name type="scientific">Candolleomyces eurysporus</name>
    <dbReference type="NCBI Taxonomy" id="2828524"/>
    <lineage>
        <taxon>Eukaryota</taxon>
        <taxon>Fungi</taxon>
        <taxon>Dikarya</taxon>
        <taxon>Basidiomycota</taxon>
        <taxon>Agaricomycotina</taxon>
        <taxon>Agaricomycetes</taxon>
        <taxon>Agaricomycetidae</taxon>
        <taxon>Agaricales</taxon>
        <taxon>Agaricineae</taxon>
        <taxon>Psathyrellaceae</taxon>
        <taxon>Candolleomyces</taxon>
    </lineage>
</organism>
<evidence type="ECO:0000313" key="3">
    <source>
        <dbReference type="Proteomes" id="UP001140091"/>
    </source>
</evidence>
<feature type="compositionally biased region" description="Basic and acidic residues" evidence="1">
    <location>
        <begin position="200"/>
        <end position="212"/>
    </location>
</feature>
<dbReference type="Proteomes" id="UP001140091">
    <property type="component" value="Unassembled WGS sequence"/>
</dbReference>
<feature type="non-terminal residue" evidence="2">
    <location>
        <position position="246"/>
    </location>
</feature>
<name>A0A9W8MH17_9AGAR</name>
<sequence>MLSRVWKSRVSSPCSELGLIIEDYWFTFSYKSVIGWTLSFNCQWDFSPNSTNRLVKEILYCFHKLPLVNFDGLLSLSTINCYPEFAFNLHEPYMELLKRFDSVRQLFLGDIKVSTDAMNFLQSPRVFSASADSEPEEGRLLFPNLQRVMLGKIWEHSEAHANAINHFAAERDKFGAPIEVVDCDGAPVKMPLTARPWPRRKVEVEKESKEEKEGEEEDGGEVGEEAGEEEEEVEREGEDEDDWVDE</sequence>
<comment type="caution">
    <text evidence="2">The sequence shown here is derived from an EMBL/GenBank/DDBJ whole genome shotgun (WGS) entry which is preliminary data.</text>
</comment>
<evidence type="ECO:0000313" key="2">
    <source>
        <dbReference type="EMBL" id="KAJ2928733.1"/>
    </source>
</evidence>
<feature type="compositionally biased region" description="Acidic residues" evidence="1">
    <location>
        <begin position="213"/>
        <end position="246"/>
    </location>
</feature>
<keyword evidence="3" id="KW-1185">Reference proteome</keyword>
<dbReference type="EMBL" id="JANBPK010000920">
    <property type="protein sequence ID" value="KAJ2928733.1"/>
    <property type="molecule type" value="Genomic_DNA"/>
</dbReference>